<sequence>MPGTPFCWPGSGACNLGEQRSGTQQHEECSAKEAPGKMIWEVQGEQTKRRTTWVQTLQETPSADQCLKHLLGAVRDQDKSSLMDEGSDHQGHASSGTWALHQAPRLPTSDKSKHCGGDPHACSDEQRGQVHRGEDRPV</sequence>
<reference evidence="2" key="1">
    <citation type="submission" date="2023-04" db="EMBL/GenBank/DDBJ databases">
        <authorList>
            <consortium name="ELIXIR-Norway"/>
        </authorList>
    </citation>
    <scope>NUCLEOTIDE SEQUENCE [LARGE SCALE GENOMIC DNA]</scope>
</reference>
<evidence type="ECO:0000313" key="3">
    <source>
        <dbReference type="Proteomes" id="UP001176941"/>
    </source>
</evidence>
<keyword evidence="3" id="KW-1185">Reference proteome</keyword>
<feature type="compositionally biased region" description="Basic and acidic residues" evidence="1">
    <location>
        <begin position="108"/>
        <end position="138"/>
    </location>
</feature>
<dbReference type="EMBL" id="OX459944">
    <property type="protein sequence ID" value="CAI9178729.1"/>
    <property type="molecule type" value="Genomic_DNA"/>
</dbReference>
<evidence type="ECO:0000256" key="1">
    <source>
        <dbReference type="SAM" id="MobiDB-lite"/>
    </source>
</evidence>
<gene>
    <name evidence="2" type="ORF">MRATA1EN1_LOCUS27691</name>
</gene>
<organism evidence="2 3">
    <name type="scientific">Rangifer tarandus platyrhynchus</name>
    <name type="common">Svalbard reindeer</name>
    <dbReference type="NCBI Taxonomy" id="3082113"/>
    <lineage>
        <taxon>Eukaryota</taxon>
        <taxon>Metazoa</taxon>
        <taxon>Chordata</taxon>
        <taxon>Craniata</taxon>
        <taxon>Vertebrata</taxon>
        <taxon>Euteleostomi</taxon>
        <taxon>Mammalia</taxon>
        <taxon>Eutheria</taxon>
        <taxon>Laurasiatheria</taxon>
        <taxon>Artiodactyla</taxon>
        <taxon>Ruminantia</taxon>
        <taxon>Pecora</taxon>
        <taxon>Cervidae</taxon>
        <taxon>Odocoileinae</taxon>
        <taxon>Rangifer</taxon>
    </lineage>
</organism>
<feature type="region of interest" description="Disordered" evidence="1">
    <location>
        <begin position="77"/>
        <end position="138"/>
    </location>
</feature>
<evidence type="ECO:0000313" key="2">
    <source>
        <dbReference type="EMBL" id="CAI9178729.1"/>
    </source>
</evidence>
<protein>
    <submittedName>
        <fullName evidence="2">Uncharacterized protein</fullName>
    </submittedName>
</protein>
<name>A0ABN8ZYD5_RANTA</name>
<proteinExistence type="predicted"/>
<feature type="compositionally biased region" description="Basic and acidic residues" evidence="1">
    <location>
        <begin position="77"/>
        <end position="91"/>
    </location>
</feature>
<accession>A0ABN8ZYD5</accession>
<dbReference type="Proteomes" id="UP001176941">
    <property type="component" value="Chromosome 8"/>
</dbReference>